<proteinExistence type="predicted"/>
<name>A0A917BTN8_9HYPH</name>
<dbReference type="AlphaFoldDB" id="A0A917BTN8"/>
<protein>
    <submittedName>
        <fullName evidence="1">Uncharacterized protein</fullName>
    </submittedName>
</protein>
<comment type="caution">
    <text evidence="1">The sequence shown here is derived from an EMBL/GenBank/DDBJ whole genome shotgun (WGS) entry which is preliminary data.</text>
</comment>
<evidence type="ECO:0000313" key="1">
    <source>
        <dbReference type="EMBL" id="GGF56402.1"/>
    </source>
</evidence>
<dbReference type="EMBL" id="BMCT01000001">
    <property type="protein sequence ID" value="GGF56402.1"/>
    <property type="molecule type" value="Genomic_DNA"/>
</dbReference>
<dbReference type="Proteomes" id="UP000606044">
    <property type="component" value="Unassembled WGS sequence"/>
</dbReference>
<gene>
    <name evidence="1" type="ORF">GCM10007301_15060</name>
</gene>
<reference evidence="1" key="1">
    <citation type="journal article" date="2014" name="Int. J. Syst. Evol. Microbiol.">
        <title>Complete genome sequence of Corynebacterium casei LMG S-19264T (=DSM 44701T), isolated from a smear-ripened cheese.</title>
        <authorList>
            <consortium name="US DOE Joint Genome Institute (JGI-PGF)"/>
            <person name="Walter F."/>
            <person name="Albersmeier A."/>
            <person name="Kalinowski J."/>
            <person name="Ruckert C."/>
        </authorList>
    </citation>
    <scope>NUCLEOTIDE SEQUENCE</scope>
    <source>
        <strain evidence="1">CCM 7897</strain>
    </source>
</reference>
<organism evidence="1 2">
    <name type="scientific">Azorhizobium oxalatiphilum</name>
    <dbReference type="NCBI Taxonomy" id="980631"/>
    <lineage>
        <taxon>Bacteria</taxon>
        <taxon>Pseudomonadati</taxon>
        <taxon>Pseudomonadota</taxon>
        <taxon>Alphaproteobacteria</taxon>
        <taxon>Hyphomicrobiales</taxon>
        <taxon>Xanthobacteraceae</taxon>
        <taxon>Azorhizobium</taxon>
    </lineage>
</organism>
<reference evidence="1" key="2">
    <citation type="submission" date="2020-09" db="EMBL/GenBank/DDBJ databases">
        <authorList>
            <person name="Sun Q."/>
            <person name="Sedlacek I."/>
        </authorList>
    </citation>
    <scope>NUCLEOTIDE SEQUENCE</scope>
    <source>
        <strain evidence="1">CCM 7897</strain>
    </source>
</reference>
<keyword evidence="2" id="KW-1185">Reference proteome</keyword>
<sequence>MAEAILTRQQRMAHANALLESISRHGRRFFYYDRRQRVASFEIDLAGRLWFRDDYTWKRVYVAYSGWWRHFSHGGTMRRLVDDLATYIRTGERIWRGHFGPWPMHFCDGDLWSYGTDAMEALRSEIAASPCLRVAPTTPTRETA</sequence>
<evidence type="ECO:0000313" key="2">
    <source>
        <dbReference type="Proteomes" id="UP000606044"/>
    </source>
</evidence>
<accession>A0A917BTN8</accession>
<dbReference type="RefSeq" id="WP_188576790.1">
    <property type="nucleotide sequence ID" value="NZ_BMCT01000001.1"/>
</dbReference>